<dbReference type="EMBL" id="JNVM01000041">
    <property type="protein sequence ID" value="KEQ22232.1"/>
    <property type="molecule type" value="Genomic_DNA"/>
</dbReference>
<feature type="binding site" evidence="12">
    <location>
        <begin position="105"/>
        <end position="109"/>
    </location>
    <ligand>
        <name>ATP</name>
        <dbReference type="ChEBI" id="CHEBI:30616"/>
    </ligand>
</feature>
<dbReference type="PROSITE" id="PS51192">
    <property type="entry name" value="HELICASE_ATP_BIND_1"/>
    <property type="match status" value="1"/>
</dbReference>
<evidence type="ECO:0000256" key="1">
    <source>
        <dbReference type="ARBA" id="ARBA00004170"/>
    </source>
</evidence>
<evidence type="ECO:0000256" key="2">
    <source>
        <dbReference type="ARBA" id="ARBA00007650"/>
    </source>
</evidence>
<dbReference type="RefSeq" id="WP_036691948.1">
    <property type="nucleotide sequence ID" value="NZ_JNVM01000041.1"/>
</dbReference>
<evidence type="ECO:0000256" key="11">
    <source>
        <dbReference type="ARBA" id="ARBA00023136"/>
    </source>
</evidence>
<dbReference type="GO" id="GO:0008564">
    <property type="term" value="F:protein-exporting ATPase activity"/>
    <property type="evidence" value="ECO:0007669"/>
    <property type="project" value="UniProtKB-EC"/>
</dbReference>
<evidence type="ECO:0000256" key="10">
    <source>
        <dbReference type="ARBA" id="ARBA00023010"/>
    </source>
</evidence>
<protein>
    <recommendedName>
        <fullName evidence="12">Protein translocase subunit SecA</fullName>
        <ecNumber evidence="12">7.4.2.8</ecNumber>
    </recommendedName>
</protein>
<dbReference type="InterPro" id="IPR020937">
    <property type="entry name" value="SecA_CS"/>
</dbReference>
<evidence type="ECO:0000256" key="8">
    <source>
        <dbReference type="ARBA" id="ARBA00022927"/>
    </source>
</evidence>
<gene>
    <name evidence="12" type="primary">secA</name>
    <name evidence="16" type="ORF">ET33_27010</name>
</gene>
<dbReference type="PANTHER" id="PTHR30612:SF0">
    <property type="entry name" value="CHLOROPLAST PROTEIN-TRANSPORTING ATPASE"/>
    <property type="match status" value="1"/>
</dbReference>
<comment type="function">
    <text evidence="12">Part of the Sec protein translocase complex. Interacts with the SecYEG preprotein conducting channel. Has a central role in coupling the hydrolysis of ATP to the transfer of proteins into and across the cell membrane, serving as an ATP-driven molecular motor driving the stepwise translocation of polypeptide chains across the membrane.</text>
</comment>
<evidence type="ECO:0000259" key="13">
    <source>
        <dbReference type="PROSITE" id="PS51192"/>
    </source>
</evidence>
<dbReference type="PROSITE" id="PS01312">
    <property type="entry name" value="SECA"/>
    <property type="match status" value="1"/>
</dbReference>
<dbReference type="SMART" id="SM00958">
    <property type="entry name" value="SecA_PP_bind"/>
    <property type="match status" value="1"/>
</dbReference>
<comment type="catalytic activity">
    <reaction evidence="12">
        <text>ATP + H2O + cellular proteinSide 1 = ADP + phosphate + cellular proteinSide 2.</text>
        <dbReference type="EC" id="7.4.2.8"/>
    </reaction>
</comment>
<dbReference type="CDD" id="cd17928">
    <property type="entry name" value="DEXDc_SecA"/>
    <property type="match status" value="1"/>
</dbReference>
<evidence type="ECO:0000256" key="9">
    <source>
        <dbReference type="ARBA" id="ARBA00022967"/>
    </source>
</evidence>
<dbReference type="InterPro" id="IPR014018">
    <property type="entry name" value="SecA_motor_DEAD"/>
</dbReference>
<feature type="binding site" evidence="12">
    <location>
        <position position="87"/>
    </location>
    <ligand>
        <name>ATP</name>
        <dbReference type="ChEBI" id="CHEBI:30616"/>
    </ligand>
</feature>
<evidence type="ECO:0000256" key="5">
    <source>
        <dbReference type="ARBA" id="ARBA00022490"/>
    </source>
</evidence>
<dbReference type="InterPro" id="IPR011116">
    <property type="entry name" value="SecA_Wing/Scaffold"/>
</dbReference>
<dbReference type="Pfam" id="PF21090">
    <property type="entry name" value="P-loop_SecA"/>
    <property type="match status" value="1"/>
</dbReference>
<dbReference type="SUPFAM" id="SSF81886">
    <property type="entry name" value="Helical scaffold and wing domains of SecA"/>
    <property type="match status" value="1"/>
</dbReference>
<dbReference type="HAMAP" id="MF_01382">
    <property type="entry name" value="SecA"/>
    <property type="match status" value="1"/>
</dbReference>
<dbReference type="EC" id="7.4.2.8" evidence="12"/>
<dbReference type="GO" id="GO:0006605">
    <property type="term" value="P:protein targeting"/>
    <property type="evidence" value="ECO:0007669"/>
    <property type="project" value="UniProtKB-UniRule"/>
</dbReference>
<dbReference type="Gene3D" id="3.90.1440.10">
    <property type="entry name" value="SecA, preprotein cross-linking domain"/>
    <property type="match status" value="1"/>
</dbReference>
<dbReference type="InterPro" id="IPR044722">
    <property type="entry name" value="SecA_SF2_C"/>
</dbReference>
<dbReference type="GO" id="GO:0005524">
    <property type="term" value="F:ATP binding"/>
    <property type="evidence" value="ECO:0007669"/>
    <property type="project" value="UniProtKB-UniRule"/>
</dbReference>
<dbReference type="SMART" id="SM00957">
    <property type="entry name" value="SecA_DEAD"/>
    <property type="match status" value="1"/>
</dbReference>
<comment type="caution">
    <text evidence="16">The sequence shown here is derived from an EMBL/GenBank/DDBJ whole genome shotgun (WGS) entry which is preliminary data.</text>
</comment>
<feature type="domain" description="Helicase C-terminal" evidence="14">
    <location>
        <begin position="416"/>
        <end position="590"/>
    </location>
</feature>
<comment type="subunit">
    <text evidence="12">Monomer and homodimer. Part of the essential Sec protein translocation apparatus which comprises SecA, SecYEG and auxiliary proteins SecDF. Other proteins may also be involved.</text>
</comment>
<keyword evidence="6 12" id="KW-0547">Nucleotide-binding</keyword>
<keyword evidence="11 12" id="KW-0472">Membrane</keyword>
<sequence>MNLAVKLMREFKDRDTRHKLKGYRDKAELIRKRNLEAWDERQLQAESLRLKKEAKSGTPLDELLVDAYALVCEAAKRTLGLQPYDVQIMAAIALHERMLIEQHTGEGKTLSAVMPAYLHALTGEGVHVLTFNDYLANRDAEWMGPIYRFLGLTVNSVQAGMSLSEKREAYAADITYVTAKEAGFDYLRDTIALNEADTVHRPFHYVIVDEADSLLLDEARVPLVITGESGSSGNDGIPFAEVARQLEPVEHYDFDEFQRNVYLNEAGSAKAESLLGCGNLYDSHNSHLLTLLNCALHVESLLKKDVDYIVRDGKIELIEEYTGRVAENRHLPDGLQAALSAKEGLQSKAGGKILGTITLQHFLSLYPKICGMTATAHASAMEFEDIYELQVVQIPPNRPNIRIDHPHRIYTHKEAKLKALVQEISSVHATGRPILIGTSSVEESDMLAEALAVADVPCHVLNAKNDAEEAEIIAKAGEIGAVTVSTNMAGRGVDIRLGGGNPTQAEVVAKLGGLYVIGTHMHQSVRIDNQLRGRSGRQGDPGASVFFVSLEDGLMLRFGIDKAIPPAYRHLRQDEAHGESVLRSKIAHIQRVIMGQNFHIRQELNCYSDMMEEQRRILYEERLGILKGKTPMSPSEQRVRLYYIDKFWADHLAYVSYIRESIHLTSLTNRNPIDEFHAQIIQAYEQIPSKINRESANMLVKLGGSNDPAKWEKFGLKSPTSTWTYIINDQYMEYLQNPSSWTSGTIIAYWLRKILRRVFGWSKF</sequence>
<evidence type="ECO:0000256" key="7">
    <source>
        <dbReference type="ARBA" id="ARBA00022840"/>
    </source>
</evidence>
<evidence type="ECO:0000256" key="4">
    <source>
        <dbReference type="ARBA" id="ARBA00022475"/>
    </source>
</evidence>
<dbReference type="PRINTS" id="PR00906">
    <property type="entry name" value="SECA"/>
</dbReference>
<keyword evidence="17" id="KW-1185">Reference proteome</keyword>
<name>A0A081NUV9_9BACL</name>
<dbReference type="GO" id="GO:0005829">
    <property type="term" value="C:cytosol"/>
    <property type="evidence" value="ECO:0007669"/>
    <property type="project" value="TreeGrafter"/>
</dbReference>
<dbReference type="InterPro" id="IPR027417">
    <property type="entry name" value="P-loop_NTPase"/>
</dbReference>
<evidence type="ECO:0000256" key="6">
    <source>
        <dbReference type="ARBA" id="ARBA00022741"/>
    </source>
</evidence>
<dbReference type="InterPro" id="IPR036266">
    <property type="entry name" value="SecA_Wing/Scaffold_sf"/>
</dbReference>
<dbReference type="PROSITE" id="PS51196">
    <property type="entry name" value="SECA_MOTOR_DEAD"/>
    <property type="match status" value="1"/>
</dbReference>
<proteinExistence type="inferred from homology"/>
<keyword evidence="5 12" id="KW-0963">Cytoplasm</keyword>
<keyword evidence="3 12" id="KW-0813">Transport</keyword>
<dbReference type="Gene3D" id="3.40.50.300">
    <property type="entry name" value="P-loop containing nucleotide triphosphate hydrolases"/>
    <property type="match status" value="3"/>
</dbReference>
<dbReference type="InterPro" id="IPR011130">
    <property type="entry name" value="SecA_preprotein_X-link_dom"/>
</dbReference>
<dbReference type="SUPFAM" id="SSF81767">
    <property type="entry name" value="Pre-protein crosslinking domain of SecA"/>
    <property type="match status" value="1"/>
</dbReference>
<evidence type="ECO:0000259" key="15">
    <source>
        <dbReference type="PROSITE" id="PS51196"/>
    </source>
</evidence>
<reference evidence="16 17" key="1">
    <citation type="submission" date="2014-06" db="EMBL/GenBank/DDBJ databases">
        <title>Draft genome sequence of Paenibacillus sp. MSt1.</title>
        <authorList>
            <person name="Aw Y.K."/>
            <person name="Ong K.S."/>
            <person name="Gan H.M."/>
            <person name="Lee S.M."/>
        </authorList>
    </citation>
    <scope>NUCLEOTIDE SEQUENCE [LARGE SCALE GENOMIC DNA]</scope>
    <source>
        <strain evidence="16 17">MSt1</strain>
    </source>
</reference>
<dbReference type="AlphaFoldDB" id="A0A081NUV9"/>
<dbReference type="Pfam" id="PF01043">
    <property type="entry name" value="SecA_PP_bind"/>
    <property type="match status" value="1"/>
</dbReference>
<evidence type="ECO:0000313" key="17">
    <source>
        <dbReference type="Proteomes" id="UP000028123"/>
    </source>
</evidence>
<feature type="domain" description="SecA family profile" evidence="15">
    <location>
        <begin position="1"/>
        <end position="579"/>
    </location>
</feature>
<dbReference type="CDD" id="cd18803">
    <property type="entry name" value="SF2_C_secA"/>
    <property type="match status" value="1"/>
</dbReference>
<evidence type="ECO:0000313" key="16">
    <source>
        <dbReference type="EMBL" id="KEQ22232.1"/>
    </source>
</evidence>
<evidence type="ECO:0000256" key="3">
    <source>
        <dbReference type="ARBA" id="ARBA00022448"/>
    </source>
</evidence>
<dbReference type="SUPFAM" id="SSF52540">
    <property type="entry name" value="P-loop containing nucleoside triphosphate hydrolases"/>
    <property type="match status" value="2"/>
</dbReference>
<keyword evidence="4 12" id="KW-1003">Cell membrane</keyword>
<dbReference type="OrthoDB" id="9805579at2"/>
<dbReference type="InterPro" id="IPR001650">
    <property type="entry name" value="Helicase_C-like"/>
</dbReference>
<comment type="similarity">
    <text evidence="2 12">Belongs to the SecA family.</text>
</comment>
<keyword evidence="9 12" id="KW-1278">Translocase</keyword>
<dbReference type="InterPro" id="IPR000185">
    <property type="entry name" value="SecA"/>
</dbReference>
<dbReference type="InterPro" id="IPR036670">
    <property type="entry name" value="SecA_X-link_sf"/>
</dbReference>
<accession>A0A081NUV9</accession>
<dbReference type="GO" id="GO:0031522">
    <property type="term" value="C:cell envelope Sec protein transport complex"/>
    <property type="evidence" value="ECO:0007669"/>
    <property type="project" value="TreeGrafter"/>
</dbReference>
<dbReference type="GO" id="GO:0065002">
    <property type="term" value="P:intracellular protein transmembrane transport"/>
    <property type="evidence" value="ECO:0007669"/>
    <property type="project" value="UniProtKB-UniRule"/>
</dbReference>
<comment type="subcellular location">
    <subcellularLocation>
        <location evidence="12">Cell membrane</location>
        <topology evidence="12">Peripheral membrane protein</topology>
        <orientation evidence="12">Cytoplasmic side</orientation>
    </subcellularLocation>
    <subcellularLocation>
        <location evidence="12">Cytoplasm</location>
    </subcellularLocation>
    <subcellularLocation>
        <location evidence="1">Membrane</location>
        <topology evidence="1">Peripheral membrane protein</topology>
    </subcellularLocation>
    <text evidence="12">Distribution is 50-50.</text>
</comment>
<evidence type="ECO:0000259" key="14">
    <source>
        <dbReference type="PROSITE" id="PS51194"/>
    </source>
</evidence>
<dbReference type="PROSITE" id="PS51194">
    <property type="entry name" value="HELICASE_CTER"/>
    <property type="match status" value="1"/>
</dbReference>
<feature type="domain" description="Helicase ATP-binding" evidence="13">
    <location>
        <begin position="89"/>
        <end position="227"/>
    </location>
</feature>
<dbReference type="GO" id="GO:0043952">
    <property type="term" value="P:protein transport by the Sec complex"/>
    <property type="evidence" value="ECO:0007669"/>
    <property type="project" value="UniProtKB-ARBA"/>
</dbReference>
<dbReference type="InterPro" id="IPR011115">
    <property type="entry name" value="SecA_DEAD"/>
</dbReference>
<feature type="binding site" evidence="12">
    <location>
        <position position="494"/>
    </location>
    <ligand>
        <name>ATP</name>
        <dbReference type="ChEBI" id="CHEBI:30616"/>
    </ligand>
</feature>
<dbReference type="FunFam" id="3.40.50.300:FF:000113">
    <property type="entry name" value="Preprotein translocase subunit SecA"/>
    <property type="match status" value="1"/>
</dbReference>
<dbReference type="Proteomes" id="UP000028123">
    <property type="component" value="Unassembled WGS sequence"/>
</dbReference>
<keyword evidence="10 12" id="KW-0811">Translocation</keyword>
<dbReference type="Pfam" id="PF07517">
    <property type="entry name" value="SecA_DEAD"/>
    <property type="match status" value="1"/>
</dbReference>
<dbReference type="Pfam" id="PF07516">
    <property type="entry name" value="SecA_SW"/>
    <property type="match status" value="2"/>
</dbReference>
<keyword evidence="8 12" id="KW-0653">Protein transport</keyword>
<dbReference type="GO" id="GO:0017038">
    <property type="term" value="P:protein import"/>
    <property type="evidence" value="ECO:0007669"/>
    <property type="project" value="InterPro"/>
</dbReference>
<organism evidence="16 17">
    <name type="scientific">Paenibacillus tyrfis</name>
    <dbReference type="NCBI Taxonomy" id="1501230"/>
    <lineage>
        <taxon>Bacteria</taxon>
        <taxon>Bacillati</taxon>
        <taxon>Bacillota</taxon>
        <taxon>Bacilli</taxon>
        <taxon>Bacillales</taxon>
        <taxon>Paenibacillaceae</taxon>
        <taxon>Paenibacillus</taxon>
    </lineage>
</organism>
<evidence type="ECO:0000256" key="12">
    <source>
        <dbReference type="HAMAP-Rule" id="MF_01382"/>
    </source>
</evidence>
<keyword evidence="7 12" id="KW-0067">ATP-binding</keyword>
<dbReference type="eggNOG" id="COG0653">
    <property type="taxonomic scope" value="Bacteria"/>
</dbReference>
<dbReference type="Gene3D" id="1.10.3060.10">
    <property type="entry name" value="Helical scaffold and wing domains of SecA"/>
    <property type="match status" value="2"/>
</dbReference>
<dbReference type="InterPro" id="IPR014001">
    <property type="entry name" value="Helicase_ATP-bd"/>
</dbReference>
<dbReference type="GO" id="GO:0005886">
    <property type="term" value="C:plasma membrane"/>
    <property type="evidence" value="ECO:0007669"/>
    <property type="project" value="UniProtKB-SubCell"/>
</dbReference>
<dbReference type="PANTHER" id="PTHR30612">
    <property type="entry name" value="SECA INNER MEMBRANE COMPONENT OF SEC PROTEIN SECRETION SYSTEM"/>
    <property type="match status" value="1"/>
</dbReference>